<proteinExistence type="predicted"/>
<dbReference type="EMBL" id="MUYF01000003">
    <property type="protein sequence ID" value="OOL81283.1"/>
    <property type="molecule type" value="Genomic_DNA"/>
</dbReference>
<name>A0A1S8KNR0_9LACT</name>
<evidence type="ECO:0000256" key="3">
    <source>
        <dbReference type="SAM" id="SignalP"/>
    </source>
</evidence>
<feature type="region of interest" description="Disordered" evidence="1">
    <location>
        <begin position="435"/>
        <end position="501"/>
    </location>
</feature>
<feature type="compositionally biased region" description="Acidic residues" evidence="1">
    <location>
        <begin position="224"/>
        <end position="242"/>
    </location>
</feature>
<evidence type="ECO:0000256" key="2">
    <source>
        <dbReference type="SAM" id="Phobius"/>
    </source>
</evidence>
<keyword evidence="3" id="KW-0732">Signal</keyword>
<sequence>MKHKWWKKLSVSAAVVALLSGPAMNVAVAEGTFTEEEYAKYNLPTDIDPYNRGEEIKAENPAGRAYTSKDFPGYPDDQVLAAHVRLTDVKQNGKMYDSDTWDYYGPQENAEINPYLMEDSELADARIPFTTYSYTETPEMGGGHLRSLTYRDNGDGTVTYIPQVSYFRDYEGHEGAEWHEDYVRRLFTDVRTVELEEATDEEMQHVLDHMTVYNADESATETLTDTEDPSDEPVEKETEEQATDSTEERTEDENTIPFPDDLDPNARGEEIKAENPADKIFTHEDFPDHTDEEIFAAHVRHTVIKQINVRAEAEGYEPTYADTFNTWEYYASKILDIIYDDSELNRDVVKSPFVVHELRNIPNVATEYDSIFYRKNDDGTFTDLDLHIRLMNKTAEERENPQEFARTVFNHLKTYELEAATKEDIQGHLDALAKSNPIDPAELPDKKPQELATENKSVAESKDVDNEKEKKEDKQATKKEEKQPEKKEEKKKENKTWGERLPDTATTAWILAVIGVVAVLASIAVKKFRKDK</sequence>
<evidence type="ECO:0000313" key="4">
    <source>
        <dbReference type="EMBL" id="OOL81283.1"/>
    </source>
</evidence>
<dbReference type="Proteomes" id="UP000190409">
    <property type="component" value="Unassembled WGS sequence"/>
</dbReference>
<reference evidence="4 5" key="1">
    <citation type="submission" date="2017-01" db="EMBL/GenBank/DDBJ databases">
        <title>Complete Genome Sequence of Dolosigranulum pigrum isolated from a Patient with interstitial lung disease.</title>
        <authorList>
            <person name="Mukhopadhyay R."/>
            <person name="Joaquin J."/>
            <person name="Hogue R."/>
            <person name="Fitzgerald S."/>
            <person name="Jospin G."/>
            <person name="Eisen J.A."/>
            <person name="Chaturvedi V."/>
        </authorList>
    </citation>
    <scope>NUCLEOTIDE SEQUENCE [LARGE SCALE GENOMIC DNA]</scope>
    <source>
        <strain evidence="4 5">15S00348</strain>
    </source>
</reference>
<evidence type="ECO:0000256" key="1">
    <source>
        <dbReference type="SAM" id="MobiDB-lite"/>
    </source>
</evidence>
<comment type="caution">
    <text evidence="4">The sequence shown here is derived from an EMBL/GenBank/DDBJ whole genome shotgun (WGS) entry which is preliminary data.</text>
</comment>
<protein>
    <recommendedName>
        <fullName evidence="6">Gram-positive cocci surface proteins LPxTG domain-containing protein</fullName>
    </recommendedName>
</protein>
<keyword evidence="2" id="KW-1133">Transmembrane helix</keyword>
<keyword evidence="2" id="KW-0812">Transmembrane</keyword>
<gene>
    <name evidence="4" type="ORF">BWX42_05670</name>
</gene>
<feature type="signal peptide" evidence="3">
    <location>
        <begin position="1"/>
        <end position="29"/>
    </location>
</feature>
<feature type="transmembrane region" description="Helical" evidence="2">
    <location>
        <begin position="508"/>
        <end position="525"/>
    </location>
</feature>
<accession>A0A1S8KNR0</accession>
<feature type="compositionally biased region" description="Basic and acidic residues" evidence="1">
    <location>
        <begin position="457"/>
        <end position="501"/>
    </location>
</feature>
<evidence type="ECO:0008006" key="6">
    <source>
        <dbReference type="Google" id="ProtNLM"/>
    </source>
</evidence>
<feature type="region of interest" description="Disordered" evidence="1">
    <location>
        <begin position="217"/>
        <end position="268"/>
    </location>
</feature>
<dbReference type="AlphaFoldDB" id="A0A1S8KNR0"/>
<evidence type="ECO:0000313" key="5">
    <source>
        <dbReference type="Proteomes" id="UP000190409"/>
    </source>
</evidence>
<feature type="chain" id="PRO_5013114396" description="Gram-positive cocci surface proteins LPxTG domain-containing protein" evidence="3">
    <location>
        <begin position="30"/>
        <end position="532"/>
    </location>
</feature>
<organism evidence="4 5">
    <name type="scientific">Dolosigranulum pigrum</name>
    <dbReference type="NCBI Taxonomy" id="29394"/>
    <lineage>
        <taxon>Bacteria</taxon>
        <taxon>Bacillati</taxon>
        <taxon>Bacillota</taxon>
        <taxon>Bacilli</taxon>
        <taxon>Lactobacillales</taxon>
        <taxon>Carnobacteriaceae</taxon>
        <taxon>Dolosigranulum</taxon>
    </lineage>
</organism>
<keyword evidence="2" id="KW-0472">Membrane</keyword>